<evidence type="ECO:0000313" key="1">
    <source>
        <dbReference type="EMBL" id="KAJ9093083.1"/>
    </source>
</evidence>
<organism evidence="1 2">
    <name type="scientific">Naganishia friedmannii</name>
    <dbReference type="NCBI Taxonomy" id="89922"/>
    <lineage>
        <taxon>Eukaryota</taxon>
        <taxon>Fungi</taxon>
        <taxon>Dikarya</taxon>
        <taxon>Basidiomycota</taxon>
        <taxon>Agaricomycotina</taxon>
        <taxon>Tremellomycetes</taxon>
        <taxon>Filobasidiales</taxon>
        <taxon>Filobasidiaceae</taxon>
        <taxon>Naganishia</taxon>
    </lineage>
</organism>
<accession>A0ACC2V179</accession>
<dbReference type="Proteomes" id="UP001227268">
    <property type="component" value="Unassembled WGS sequence"/>
</dbReference>
<protein>
    <submittedName>
        <fullName evidence="1">Uncharacterized protein</fullName>
    </submittedName>
</protein>
<sequence length="1170" mass="127610">MSDSRSRLLPPPPPIVEDAVEVASPSVPTLAQPRLKPSRNIKDFFGDKGQTPAAALEQDSRNAVTSSNHEVTSDRDEAGMKTIDDGDGVDADTSINSIVLVEPTGSKRKATNAAQGKATTVTNGKKRTQSKKITDEDAEMKEMAAAAKKKQKVAAKTAPKPKKNKTVSVEEFKEGLLGTSNGSMSDIQSSNPPKKRGRPKKQIPIAHAPEIIDILSPVKRKQAGSLHAKKRGGPSKVKSGLHSAEELDLTNTEGEEEFEVVEHSQSGSQTSVVRPKKGRNSLLGSASAESSAQKRQIDTIHLVDDDLPMDVDLQPMTTVTKRKIVNPSTAGKPVHSFFSKPKPSLPVPEATPVSSDLLSPGSSRSAKAINRNHGGAAMDPSSETASNPVLAIDFQNAQALPASKDGEPVHELFSMKPKKPQVYNNPVIPIETVNPFLTPPSRLTVGKPGWSTHLTVVTNAPWPGAGETCRREEIEMPRLDLPKRSRQRIVVDTEDHGFWTKMMPRSTVDLTLEEPSVATKNTTSTIPEEYAQHPAITSISSKAANGTQTQLWNDKYRPLNHTEVLGNEIPAKYLVDWLSELAIGINGEQSDDRRKVQRKVVKTRTKQHREDDWIVEDDEPIRDGGADDATHVDDAQSAQQEVQQKGYPDLRNRLTNSILLQGPYGSGKTASVYAAAAELGWEVFEVYPGIGKRSGAHLLQLVGDVGKNHMVGKGKQTVPASPALEKPKPNPLFQAFAKAAGKDKALPAIDLASQYMDLTASPARKTQVDADFGFVAQPCESGDVKASGPDVRQSLILLEEVDILYDEDKGFWPAVVSLIEDSKRPVIMTCNDLTMIPFEELALQATLLFSPPEPLAARALLTSIASAEGSKTAIPYLDDLMQACQLHGMDGIVLNQPVIPPPGRWSMGIDLRAAMCQLQLDVAPGSATCLKTCRVSHPYQCILPGRSSPRSESDAKQDLQDLRMIARVADMLSSTDAGIARRIASFLDLDEPDNYKPSEDDEVGFHALFKPLPLLERQILPLLSKEDEIEETIRELASTMAGKEDWPSDTSLQDLAIARQRYQEATLAFLDPMIPLDSYLLPNPILFLDIIPAISVMTHIDDALHAADLADAAAGRKRVNRRTGREMRITSYFSGNQAYIRQMPGELEEFELQAIRDCRLDLTQSDRVMA</sequence>
<gene>
    <name evidence="1" type="ORF">QFC21_006579</name>
</gene>
<proteinExistence type="predicted"/>
<evidence type="ECO:0000313" key="2">
    <source>
        <dbReference type="Proteomes" id="UP001227268"/>
    </source>
</evidence>
<keyword evidence="2" id="KW-1185">Reference proteome</keyword>
<name>A0ACC2V179_9TREE</name>
<comment type="caution">
    <text evidence="1">The sequence shown here is derived from an EMBL/GenBank/DDBJ whole genome shotgun (WGS) entry which is preliminary data.</text>
</comment>
<dbReference type="EMBL" id="JASBWT010000033">
    <property type="protein sequence ID" value="KAJ9093083.1"/>
    <property type="molecule type" value="Genomic_DNA"/>
</dbReference>
<reference evidence="1" key="1">
    <citation type="submission" date="2023-04" db="EMBL/GenBank/DDBJ databases">
        <title>Draft Genome sequencing of Naganishia species isolated from polar environments using Oxford Nanopore Technology.</title>
        <authorList>
            <person name="Leo P."/>
            <person name="Venkateswaran K."/>
        </authorList>
    </citation>
    <scope>NUCLEOTIDE SEQUENCE</scope>
    <source>
        <strain evidence="1">MNA-CCFEE 5423</strain>
    </source>
</reference>